<proteinExistence type="predicted"/>
<evidence type="ECO:0000313" key="2">
    <source>
        <dbReference type="Proteomes" id="UP000230069"/>
    </source>
</evidence>
<gene>
    <name evidence="1" type="ORF">AQUCO_01100003v1</name>
</gene>
<keyword evidence="2" id="KW-1185">Reference proteome</keyword>
<protein>
    <submittedName>
        <fullName evidence="1">Uncharacterized protein</fullName>
    </submittedName>
</protein>
<dbReference type="InParanoid" id="A0A2G5E5A2"/>
<accession>A0A2G5E5A2</accession>
<dbReference type="AlphaFoldDB" id="A0A2G5E5A2"/>
<dbReference type="Proteomes" id="UP000230069">
    <property type="component" value="Unassembled WGS sequence"/>
</dbReference>
<name>A0A2G5E5A2_AQUCA</name>
<dbReference type="EMBL" id="KZ305028">
    <property type="protein sequence ID" value="PIA50891.1"/>
    <property type="molecule type" value="Genomic_DNA"/>
</dbReference>
<organism evidence="1 2">
    <name type="scientific">Aquilegia coerulea</name>
    <name type="common">Rocky mountain columbine</name>
    <dbReference type="NCBI Taxonomy" id="218851"/>
    <lineage>
        <taxon>Eukaryota</taxon>
        <taxon>Viridiplantae</taxon>
        <taxon>Streptophyta</taxon>
        <taxon>Embryophyta</taxon>
        <taxon>Tracheophyta</taxon>
        <taxon>Spermatophyta</taxon>
        <taxon>Magnoliopsida</taxon>
        <taxon>Ranunculales</taxon>
        <taxon>Ranunculaceae</taxon>
        <taxon>Thalictroideae</taxon>
        <taxon>Aquilegia</taxon>
    </lineage>
</organism>
<evidence type="ECO:0000313" key="1">
    <source>
        <dbReference type="EMBL" id="PIA50891.1"/>
    </source>
</evidence>
<sequence length="107" mass="12933">MRNQYPMSYCCPCWMENLEAACRVIQLKSFRSALKVVSFSLDNSKTLREVHRCKLRRQWHYLLHGSKHRFYLPVIELILRWHVCLEEKHILKNLELNTCYINSLPKL</sequence>
<reference evidence="1 2" key="1">
    <citation type="submission" date="2017-09" db="EMBL/GenBank/DDBJ databases">
        <title>WGS assembly of Aquilegia coerulea Goldsmith.</title>
        <authorList>
            <person name="Hodges S."/>
            <person name="Kramer E."/>
            <person name="Nordborg M."/>
            <person name="Tomkins J."/>
            <person name="Borevitz J."/>
            <person name="Derieg N."/>
            <person name="Yan J."/>
            <person name="Mihaltcheva S."/>
            <person name="Hayes R.D."/>
            <person name="Rokhsar D."/>
        </authorList>
    </citation>
    <scope>NUCLEOTIDE SEQUENCE [LARGE SCALE GENOMIC DNA]</scope>
    <source>
        <strain evidence="2">cv. Goldsmith</strain>
    </source>
</reference>